<gene>
    <name evidence="4" type="ORF">KUTeg_021968</name>
</gene>
<evidence type="ECO:0000256" key="2">
    <source>
        <dbReference type="SAM" id="Coils"/>
    </source>
</evidence>
<evidence type="ECO:0000313" key="5">
    <source>
        <dbReference type="Proteomes" id="UP001217089"/>
    </source>
</evidence>
<dbReference type="PANTHER" id="PTHR44080">
    <property type="entry name" value="E3 UBIQUITIN-PROTEIN LIGASE COP1"/>
    <property type="match status" value="1"/>
</dbReference>
<dbReference type="SUPFAM" id="SSF50978">
    <property type="entry name" value="WD40 repeat-like"/>
    <property type="match status" value="1"/>
</dbReference>
<feature type="coiled-coil region" evidence="2">
    <location>
        <begin position="73"/>
        <end position="137"/>
    </location>
</feature>
<proteinExistence type="predicted"/>
<dbReference type="InterPro" id="IPR042755">
    <property type="entry name" value="COP1"/>
</dbReference>
<evidence type="ECO:0000313" key="4">
    <source>
        <dbReference type="EMBL" id="KAJ8300449.1"/>
    </source>
</evidence>
<feature type="compositionally biased region" description="Polar residues" evidence="3">
    <location>
        <begin position="1"/>
        <end position="10"/>
    </location>
</feature>
<dbReference type="Gene3D" id="2.130.10.10">
    <property type="entry name" value="YVTN repeat-like/Quinoprotein amine dehydrogenase"/>
    <property type="match status" value="1"/>
</dbReference>
<name>A0ABQ9E7V3_TEGGR</name>
<dbReference type="SMART" id="SM00320">
    <property type="entry name" value="WD40"/>
    <property type="match status" value="5"/>
</dbReference>
<dbReference type="PANTHER" id="PTHR44080:SF1">
    <property type="entry name" value="E3 UBIQUITIN-PROTEIN LIGASE COP1"/>
    <property type="match status" value="1"/>
</dbReference>
<organism evidence="4 5">
    <name type="scientific">Tegillarca granosa</name>
    <name type="common">Malaysian cockle</name>
    <name type="synonym">Anadara granosa</name>
    <dbReference type="NCBI Taxonomy" id="220873"/>
    <lineage>
        <taxon>Eukaryota</taxon>
        <taxon>Metazoa</taxon>
        <taxon>Spiralia</taxon>
        <taxon>Lophotrochozoa</taxon>
        <taxon>Mollusca</taxon>
        <taxon>Bivalvia</taxon>
        <taxon>Autobranchia</taxon>
        <taxon>Pteriomorphia</taxon>
        <taxon>Arcoida</taxon>
        <taxon>Arcoidea</taxon>
        <taxon>Arcidae</taxon>
        <taxon>Tegillarca</taxon>
    </lineage>
</organism>
<dbReference type="InterPro" id="IPR001680">
    <property type="entry name" value="WD40_rpt"/>
</dbReference>
<feature type="repeat" description="WD" evidence="1">
    <location>
        <begin position="295"/>
        <end position="337"/>
    </location>
</feature>
<feature type="compositionally biased region" description="Polar residues" evidence="3">
    <location>
        <begin position="160"/>
        <end position="175"/>
    </location>
</feature>
<reference evidence="4 5" key="1">
    <citation type="submission" date="2022-12" db="EMBL/GenBank/DDBJ databases">
        <title>Chromosome-level genome of Tegillarca granosa.</title>
        <authorList>
            <person name="Kim J."/>
        </authorList>
    </citation>
    <scope>NUCLEOTIDE SEQUENCE [LARGE SCALE GENOMIC DNA]</scope>
    <source>
        <strain evidence="4">Teg-2019</strain>
        <tissue evidence="4">Adductor muscle</tissue>
    </source>
</reference>
<feature type="region of interest" description="Disordered" evidence="3">
    <location>
        <begin position="1"/>
        <end position="28"/>
    </location>
</feature>
<evidence type="ECO:0000256" key="1">
    <source>
        <dbReference type="PROSITE-ProRule" id="PRU00221"/>
    </source>
</evidence>
<dbReference type="PROSITE" id="PS50082">
    <property type="entry name" value="WD_REPEATS_2"/>
    <property type="match status" value="1"/>
</dbReference>
<keyword evidence="2" id="KW-0175">Coiled coil</keyword>
<keyword evidence="1" id="KW-0853">WD repeat</keyword>
<feature type="region of interest" description="Disordered" evidence="3">
    <location>
        <begin position="158"/>
        <end position="179"/>
    </location>
</feature>
<dbReference type="InterPro" id="IPR015943">
    <property type="entry name" value="WD40/YVTN_repeat-like_dom_sf"/>
</dbReference>
<dbReference type="EMBL" id="JARBDR010000919">
    <property type="protein sequence ID" value="KAJ8300449.1"/>
    <property type="molecule type" value="Genomic_DNA"/>
</dbReference>
<dbReference type="Proteomes" id="UP001217089">
    <property type="component" value="Unassembled WGS sequence"/>
</dbReference>
<protein>
    <recommendedName>
        <fullName evidence="6">E3 ubiquitin-protein ligase RFWD2</fullName>
    </recommendedName>
</protein>
<comment type="caution">
    <text evidence="4">The sequence shown here is derived from an EMBL/GenBank/DDBJ whole genome shotgun (WGS) entry which is preliminary data.</text>
</comment>
<evidence type="ECO:0000256" key="3">
    <source>
        <dbReference type="SAM" id="MobiDB-lite"/>
    </source>
</evidence>
<keyword evidence="5" id="KW-1185">Reference proteome</keyword>
<evidence type="ECO:0008006" key="6">
    <source>
        <dbReference type="Google" id="ProtNLM"/>
    </source>
</evidence>
<accession>A0ABQ9E7V3</accession>
<sequence>MAGKALQQTSGRRRKRTQPPVYSGIGGSYEDKDINELIVKHRGKQEEKKLRREIQNGRNGELFDLINEDNLDIHHVNQLLEILHHKKQQLEEDGKLAQNCVLKEFLQKIRQKKQEQLEQLKRDLAIIDEDCKKVDDKISDHKRKFPFLPDHLVPNGFDLSPQSESGSQDGFNGSKNAGKPWLHTTMASRRKKVSQHFEDLEQCYFSIRHKDDFEFDRDCDFFAIAGVTKKIKVYEYDVVIKDAVDTHYPVNEMLCNSKISCVTWSNYHKNTLASSDYEGTITLWDAYTGQKSKLFQEHEKRCWSVDFNWMDPKLLASGSDDAKVKLWSTNTDHSIACLEAKANVCCVKFNPESRYHLAFGSADHCVHYYDLRNTKQAVMVFKGHRKAVSYTKFLNTQEILWNVSKPTCQRTFKGHINEKNFVGLASDGDYVACGSENNSLYVYYKGLSKQLLTFKFDTVRSAGTYLNMERQKICILEL</sequence>
<dbReference type="InterPro" id="IPR036322">
    <property type="entry name" value="WD40_repeat_dom_sf"/>
</dbReference>
<dbReference type="Pfam" id="PF00400">
    <property type="entry name" value="WD40"/>
    <property type="match status" value="4"/>
</dbReference>